<evidence type="ECO:0000313" key="3">
    <source>
        <dbReference type="EMBL" id="EEJ72419.1"/>
    </source>
</evidence>
<comment type="caution">
    <text evidence="3">The sequence shown here is derived from an EMBL/GenBank/DDBJ whole genome shotgun (WGS) entry which is preliminary data.</text>
</comment>
<keyword evidence="1" id="KW-0413">Isomerase</keyword>
<accession>C2ELV9</accession>
<gene>
    <name evidence="3" type="ORF">HMPREF0548_0655</name>
</gene>
<feature type="domain" description="UDP-N-acetylglucosamine 2-epimerase" evidence="2">
    <location>
        <begin position="2"/>
        <end position="46"/>
    </location>
</feature>
<name>C2ELV9_9LACO</name>
<evidence type="ECO:0000256" key="1">
    <source>
        <dbReference type="RuleBase" id="RU003513"/>
    </source>
</evidence>
<protein>
    <recommendedName>
        <fullName evidence="2">UDP-N-acetylglucosamine 2-epimerase domain-containing protein</fullName>
    </recommendedName>
</protein>
<sequence length="64" mass="7450">LKLVGTQVDKVHNEMLKLLEDKSAYDKMANAKNPYGDGHASDRIMDDIYYYFHKDEVAKPKDFE</sequence>
<keyword evidence="4" id="KW-1185">Reference proteome</keyword>
<dbReference type="GO" id="GO:0016853">
    <property type="term" value="F:isomerase activity"/>
    <property type="evidence" value="ECO:0007669"/>
    <property type="project" value="UniProtKB-KW"/>
</dbReference>
<dbReference type="STRING" id="525365.HMPREF0548_0655"/>
<dbReference type="InterPro" id="IPR003331">
    <property type="entry name" value="UDP_GlcNAc_Epimerase_2_dom"/>
</dbReference>
<dbReference type="EMBL" id="ACGU01000036">
    <property type="protein sequence ID" value="EEJ72419.1"/>
    <property type="molecule type" value="Genomic_DNA"/>
</dbReference>
<evidence type="ECO:0000259" key="2">
    <source>
        <dbReference type="Pfam" id="PF02350"/>
    </source>
</evidence>
<reference evidence="3 4" key="1">
    <citation type="submission" date="2009-01" db="EMBL/GenBank/DDBJ databases">
        <authorList>
            <person name="Qin X."/>
            <person name="Bachman B."/>
            <person name="Battles P."/>
            <person name="Bell A."/>
            <person name="Bess C."/>
            <person name="Bickham C."/>
            <person name="Chaboub L."/>
            <person name="Chen D."/>
            <person name="Coyle M."/>
            <person name="Deiros D.R."/>
            <person name="Dinh H."/>
            <person name="Forbes L."/>
            <person name="Fowler G."/>
            <person name="Francisco L."/>
            <person name="Fu Q."/>
            <person name="Gubbala S."/>
            <person name="Hale W."/>
            <person name="Han Y."/>
            <person name="Hemphill L."/>
            <person name="Highlander S.K."/>
            <person name="Hirani K."/>
            <person name="Hogues M."/>
            <person name="Jackson L."/>
            <person name="Jakkamsetti A."/>
            <person name="Javaid M."/>
            <person name="Jiang H."/>
            <person name="Korchina V."/>
            <person name="Kovar C."/>
            <person name="Lara F."/>
            <person name="Lee S."/>
            <person name="Mata R."/>
            <person name="Mathew T."/>
            <person name="Moen C."/>
            <person name="Morales K."/>
            <person name="Munidasa M."/>
            <person name="Nazareth L."/>
            <person name="Ngo R."/>
            <person name="Nguyen L."/>
            <person name="Okwuonu G."/>
            <person name="Ongeri F."/>
            <person name="Patil S."/>
            <person name="Petrosino J."/>
            <person name="Pham C."/>
            <person name="Pham P."/>
            <person name="Pu L.-L."/>
            <person name="Puazo M."/>
            <person name="Raj R."/>
            <person name="Reid J."/>
            <person name="Rouhana J."/>
            <person name="Saada N."/>
            <person name="Shang Y."/>
            <person name="Simmons D."/>
            <person name="Thornton R."/>
            <person name="Warren J."/>
            <person name="Weissenberger G."/>
            <person name="Zhang J."/>
            <person name="Zhang L."/>
            <person name="Zhou C."/>
            <person name="Zhu D."/>
            <person name="Muzny D."/>
            <person name="Worley K."/>
            <person name="Gibbs R."/>
        </authorList>
    </citation>
    <scope>NUCLEOTIDE SEQUENCE [LARGE SCALE GENOMIC DNA]</scope>
    <source>
        <strain evidence="3 4">DSM 16047</strain>
    </source>
</reference>
<feature type="non-terminal residue" evidence="3">
    <location>
        <position position="1"/>
    </location>
</feature>
<dbReference type="SUPFAM" id="SSF53756">
    <property type="entry name" value="UDP-Glycosyltransferase/glycogen phosphorylase"/>
    <property type="match status" value="1"/>
</dbReference>
<dbReference type="RefSeq" id="WP_007125187.1">
    <property type="nucleotide sequence ID" value="NZ_GG693253.1"/>
</dbReference>
<dbReference type="Pfam" id="PF02350">
    <property type="entry name" value="Epimerase_2"/>
    <property type="match status" value="1"/>
</dbReference>
<dbReference type="Gene3D" id="3.40.50.2000">
    <property type="entry name" value="Glycogen Phosphorylase B"/>
    <property type="match status" value="2"/>
</dbReference>
<comment type="similarity">
    <text evidence="1">Belongs to the UDP-N-acetylglucosamine 2-epimerase family.</text>
</comment>
<evidence type="ECO:0000313" key="4">
    <source>
        <dbReference type="Proteomes" id="UP000005583"/>
    </source>
</evidence>
<proteinExistence type="inferred from homology"/>
<organism evidence="3 4">
    <name type="scientific">Lactobacillus ultunensis DSM 16047</name>
    <dbReference type="NCBI Taxonomy" id="525365"/>
    <lineage>
        <taxon>Bacteria</taxon>
        <taxon>Bacillati</taxon>
        <taxon>Bacillota</taxon>
        <taxon>Bacilli</taxon>
        <taxon>Lactobacillales</taxon>
        <taxon>Lactobacillaceae</taxon>
        <taxon>Lactobacillus</taxon>
    </lineage>
</organism>
<dbReference type="AlphaFoldDB" id="C2ELV9"/>
<dbReference type="HOGENOM" id="CLU_2854971_0_0_9"/>
<dbReference type="Proteomes" id="UP000005583">
    <property type="component" value="Unassembled WGS sequence"/>
</dbReference>
<dbReference type="eggNOG" id="COG0381">
    <property type="taxonomic scope" value="Bacteria"/>
</dbReference>